<dbReference type="WBParaSite" id="maker-unitig_30764-snap-gene-0.1-mRNA-1">
    <property type="protein sequence ID" value="maker-unitig_30764-snap-gene-0.1-mRNA-1"/>
    <property type="gene ID" value="maker-unitig_30764-snap-gene-0.1"/>
</dbReference>
<evidence type="ECO:0000313" key="3">
    <source>
        <dbReference type="WBParaSite" id="maker-unitig_30764-snap-gene-0.1-mRNA-1"/>
    </source>
</evidence>
<keyword evidence="1" id="KW-0732">Signal</keyword>
<evidence type="ECO:0000256" key="1">
    <source>
        <dbReference type="SAM" id="SignalP"/>
    </source>
</evidence>
<feature type="signal peptide" evidence="1">
    <location>
        <begin position="1"/>
        <end position="19"/>
    </location>
</feature>
<keyword evidence="2" id="KW-1185">Reference proteome</keyword>
<protein>
    <submittedName>
        <fullName evidence="3">Protein kinase domain-containing protein</fullName>
    </submittedName>
</protein>
<reference evidence="3" key="1">
    <citation type="submission" date="2016-11" db="UniProtKB">
        <authorList>
            <consortium name="WormBaseParasite"/>
        </authorList>
    </citation>
    <scope>IDENTIFICATION</scope>
</reference>
<sequence>RQPVSPLLLSLWLRQIAEGFHHLHSIGGFDSGVIGPQPRLLGSGIDSPLRDSSFCLASKSCHSGLSAKTASASKQFDHLLSKTNRELSCAAATQASSWAECFANTLVDRSAARSIRAIEAWNAACPTGIPSVSCLRWKLEDNPRRDSIAPLSRKPAEPSFSSTHLGRAASMTAVNLWPSCSISQTAVTPEQLGRLCCCASSAVLSSAAVPGMLRCLPGELRQAARTPARPTGQPARSH</sequence>
<name>A0A1I8FDU8_9PLAT</name>
<accession>A0A1I8FDU8</accession>
<proteinExistence type="predicted"/>
<feature type="chain" id="PRO_5009318647" evidence="1">
    <location>
        <begin position="20"/>
        <end position="238"/>
    </location>
</feature>
<dbReference type="AlphaFoldDB" id="A0A1I8FDU8"/>
<evidence type="ECO:0000313" key="2">
    <source>
        <dbReference type="Proteomes" id="UP000095280"/>
    </source>
</evidence>
<organism evidence="2 3">
    <name type="scientific">Macrostomum lignano</name>
    <dbReference type="NCBI Taxonomy" id="282301"/>
    <lineage>
        <taxon>Eukaryota</taxon>
        <taxon>Metazoa</taxon>
        <taxon>Spiralia</taxon>
        <taxon>Lophotrochozoa</taxon>
        <taxon>Platyhelminthes</taxon>
        <taxon>Rhabditophora</taxon>
        <taxon>Macrostomorpha</taxon>
        <taxon>Macrostomida</taxon>
        <taxon>Macrostomidae</taxon>
        <taxon>Macrostomum</taxon>
    </lineage>
</organism>
<dbReference type="Proteomes" id="UP000095280">
    <property type="component" value="Unplaced"/>
</dbReference>